<sequence length="112" mass="12346">MSSYIKLFLNLTDYLHRPVCLVLVVLGRRMGVSVPCAKPRVTLSSSSPSPKIDRAPSTLEPTLESDQTPVTKIQDSLTMPDHAGPCHEKVLGGVCRHNGTRSSRLQDFPYNK</sequence>
<evidence type="ECO:0000256" key="1">
    <source>
        <dbReference type="SAM" id="MobiDB-lite"/>
    </source>
</evidence>
<keyword evidence="3" id="KW-1185">Reference proteome</keyword>
<name>A0A4Z1GS63_9HELO</name>
<dbReference type="AlphaFoldDB" id="A0A4Z1GS63"/>
<comment type="caution">
    <text evidence="2">The sequence shown here is derived from an EMBL/GenBank/DDBJ whole genome shotgun (WGS) entry which is preliminary data.</text>
</comment>
<reference evidence="2 3" key="1">
    <citation type="submission" date="2017-12" db="EMBL/GenBank/DDBJ databases">
        <title>Comparative genomics of Botrytis spp.</title>
        <authorList>
            <person name="Valero-Jimenez C.A."/>
            <person name="Tapia P."/>
            <person name="Veloso J."/>
            <person name="Silva-Moreno E."/>
            <person name="Staats M."/>
            <person name="Valdes J.H."/>
            <person name="Van Kan J.A.L."/>
        </authorList>
    </citation>
    <scope>NUCLEOTIDE SEQUENCE [LARGE SCALE GENOMIC DNA]</scope>
    <source>
        <strain evidence="2 3">Bh0001</strain>
    </source>
</reference>
<dbReference type="EMBL" id="PQXK01000093">
    <property type="protein sequence ID" value="TGO37581.1"/>
    <property type="molecule type" value="Genomic_DNA"/>
</dbReference>
<evidence type="ECO:0000313" key="2">
    <source>
        <dbReference type="EMBL" id="TGO37581.1"/>
    </source>
</evidence>
<protein>
    <submittedName>
        <fullName evidence="2">Uncharacterized protein</fullName>
    </submittedName>
</protein>
<dbReference type="Proteomes" id="UP000297814">
    <property type="component" value="Unassembled WGS sequence"/>
</dbReference>
<evidence type="ECO:0000313" key="3">
    <source>
        <dbReference type="Proteomes" id="UP000297814"/>
    </source>
</evidence>
<accession>A0A4Z1GS63</accession>
<feature type="region of interest" description="Disordered" evidence="1">
    <location>
        <begin position="40"/>
        <end position="70"/>
    </location>
</feature>
<proteinExistence type="predicted"/>
<gene>
    <name evidence="2" type="ORF">BHYA_0093g00060</name>
</gene>
<organism evidence="2 3">
    <name type="scientific">Botrytis hyacinthi</name>
    <dbReference type="NCBI Taxonomy" id="278943"/>
    <lineage>
        <taxon>Eukaryota</taxon>
        <taxon>Fungi</taxon>
        <taxon>Dikarya</taxon>
        <taxon>Ascomycota</taxon>
        <taxon>Pezizomycotina</taxon>
        <taxon>Leotiomycetes</taxon>
        <taxon>Helotiales</taxon>
        <taxon>Sclerotiniaceae</taxon>
        <taxon>Botrytis</taxon>
    </lineage>
</organism>